<protein>
    <submittedName>
        <fullName evidence="3">Transposase domain (DUF772)</fullName>
    </submittedName>
</protein>
<dbReference type="PANTHER" id="PTHR33408">
    <property type="entry name" value="TRANSPOSASE"/>
    <property type="match status" value="1"/>
</dbReference>
<dbReference type="InterPro" id="IPR047629">
    <property type="entry name" value="IS1182_transpos"/>
</dbReference>
<dbReference type="InterPro" id="IPR008490">
    <property type="entry name" value="Transposase_InsH_N"/>
</dbReference>
<gene>
    <name evidence="3" type="ORF">ERS852571_03089</name>
</gene>
<organism evidence="3 4">
    <name type="scientific">Anaerostipes hadrus</name>
    <dbReference type="NCBI Taxonomy" id="649756"/>
    <lineage>
        <taxon>Bacteria</taxon>
        <taxon>Bacillati</taxon>
        <taxon>Bacillota</taxon>
        <taxon>Clostridia</taxon>
        <taxon>Lachnospirales</taxon>
        <taxon>Lachnospiraceae</taxon>
        <taxon>Anaerostipes</taxon>
    </lineage>
</organism>
<sequence>MIEQQQKLMLSPYMEIYELVIPKDNLLRQIKELVDFSFIYDELLANYCLDNGRNAVPPIRMFKYLLLKSIYDLSDVDVVERSKYDMSFKYFLDMAPEDEVINPSSLTKFRKLRLKDMNLLDMLIAKTVQLALEKGIIKSKSIIVDATHTKSRYNQKTPRQVLQEQSKKLRRSIYEIDETMKEKFPDKNTEDSLEKELKYCKQLIDVVKGNEEICSYPKVQEKLNLLEESVTDDMEHLETSKDEDAKTGHKTADTSFFGYKTHIAMTEERIITAATITSGEKTDGKELPKLVQKSKAAGRQIESVIGDMAYSEKKNIEAAKEGDYELIAKVNPIITQGNRRKEDEFEFNKDAGMYQCKAGHLAIHKYFDKRKKDKKNKNPRMVYFFDIEKCKCCPYRGGCYKEEAKKKTYTETIICDSHSEQVKFQETEHFKEKMRERYKIEAKNSELKHRHGYDVASSSGLICMEMQGAMMIFAVNLKRIIKLMNEK</sequence>
<feature type="domain" description="Transposase InsH N-terminal" evidence="1">
    <location>
        <begin position="20"/>
        <end position="111"/>
    </location>
</feature>
<dbReference type="RefSeq" id="WP_055073496.1">
    <property type="nucleotide sequence ID" value="NZ_CYXY01000032.1"/>
</dbReference>
<evidence type="ECO:0000259" key="1">
    <source>
        <dbReference type="Pfam" id="PF05598"/>
    </source>
</evidence>
<dbReference type="Pfam" id="PF13751">
    <property type="entry name" value="DDE_Tnp_1_6"/>
    <property type="match status" value="1"/>
</dbReference>
<dbReference type="Proteomes" id="UP000095553">
    <property type="component" value="Unassembled WGS sequence"/>
</dbReference>
<evidence type="ECO:0000313" key="3">
    <source>
        <dbReference type="EMBL" id="CUN19091.1"/>
    </source>
</evidence>
<dbReference type="AlphaFoldDB" id="A0A173UVM2"/>
<dbReference type="NCBIfam" id="NF033551">
    <property type="entry name" value="transpos_IS1182"/>
    <property type="match status" value="1"/>
</dbReference>
<dbReference type="Pfam" id="PF05598">
    <property type="entry name" value="DUF772"/>
    <property type="match status" value="1"/>
</dbReference>
<accession>A0A173UVM2</accession>
<feature type="domain" description="Transposase DDE" evidence="2">
    <location>
        <begin position="367"/>
        <end position="480"/>
    </location>
</feature>
<dbReference type="PANTHER" id="PTHR33408:SF2">
    <property type="entry name" value="TRANSPOSASE DDE DOMAIN-CONTAINING PROTEIN"/>
    <property type="match status" value="1"/>
</dbReference>
<dbReference type="EMBL" id="CYXY01000032">
    <property type="protein sequence ID" value="CUN19091.1"/>
    <property type="molecule type" value="Genomic_DNA"/>
</dbReference>
<name>A0A173UVM2_ANAHA</name>
<evidence type="ECO:0000259" key="2">
    <source>
        <dbReference type="Pfam" id="PF13751"/>
    </source>
</evidence>
<evidence type="ECO:0000313" key="4">
    <source>
        <dbReference type="Proteomes" id="UP000095553"/>
    </source>
</evidence>
<reference evidence="3 4" key="1">
    <citation type="submission" date="2015-09" db="EMBL/GenBank/DDBJ databases">
        <authorList>
            <consortium name="Pathogen Informatics"/>
        </authorList>
    </citation>
    <scope>NUCLEOTIDE SEQUENCE [LARGE SCALE GENOMIC DNA]</scope>
    <source>
        <strain evidence="3 4">2789STDY5834959</strain>
    </source>
</reference>
<dbReference type="InterPro" id="IPR025668">
    <property type="entry name" value="Tnp_DDE_dom"/>
</dbReference>
<proteinExistence type="predicted"/>